<dbReference type="FunCoup" id="B4MB99">
    <property type="interactions" value="984"/>
</dbReference>
<sequence length="3772" mass="428521">CALPTCSRGQRQFKLESYITPILLNYVAKYVNIRDEDAQVSLWEGEVSFQNLDLRLDVLEEELNLPIELVSGHIHELSIQVPWTKLTSEPVRIEINTIEFVAKLPNEESKQRRAALLQEQRRKRTAAEAEEQQQAPTSIPGVVNKIINNINLQCHNIILKYVDDDIVVSMNVQYLNFSAADEKWQPAMVDVNPVNVFLRKLLQVSDLTICLDKRNTAGRIEVCQEPVLYRCTLELRVLRKHNVNTMSTMSTTRIGVFTKSLDINVSSMQLPMVMRLVKMLLELKPAEIEEEIFSLEPPAASPNVGGTTNLVSSDVVTTSLFSRAWNLFPSFETPPTSATVEDPVGHAFDVGVYAEELNFQLKNSELITDQAMGGIKRIRYTPILRISLGGIYYERSQLKESDWTNVRAGLSSICMEPLGVYRSDDPMDRSLVNTKEFHNERAFIDKSLFDDQYTFADRSWSSHNHDDYFARNTDEYMLFRSPVLAFDIVECRAPRPARGQASPEAQLRDLGLRVKYRVLSAGITFHFTQSFLQVKKVISDLLRPYDYSGYHAETVNDNVNSPVSREEEYKNRYMTYADFEYLMGFMPTCNYKIELRDMTVKFYPRQQSDESSSAANQHRLSTTVNQSLLPYLQLRLAFAEGVICGPANPQRLVQLITHLEDKPREIIESCYNAYTFNVKNLSLSAINTTPEMGTAKLLNIPSMQVQFKSLLLPNYWRRNVAALETAEVQSELINLEFSKRELVLTTRIIPLILGYNGPQLGALAKLVAQANNSSDVIKLQSLITKVRLNYRKYHTHLAMLFSLRNLSTDVYHTMMNIRNVVLSTNKGITNKWLELQLQVPFQDSNPDSKLIPANAVCLWIESFRITLDIYLLQFLNSFANPEPCIENEMEPEFDSFSLSEKHPSNSNFSMASVPKLSQMEVNMRRLSRTNSRKISVPAETIHASSERDEKPATHMEPVKMAPKSETSGDQTIELIQFMKRLSTIVVVMEITKVRIDVCEVMLRRANKDADVEYTSIRLDRLKIKSSHADEVLRGNIRTVISVTNNPELCNWVMELKDFAVCYRLGATTEMIVAPVRTTITLALSHKKAEKVPETADSKSNKRTDSFIEEAGIEGQSGSKKVEWQEEPQYKELPSTYSINVHVDMSAINIFGRHLKLLHDHYEILNAVYTSLLSLSAGSCQTHRSERRPSLEIYTGSAQNYAMLKEFLELDPNFKPPANTPDPKVKASLIFFCQWTIPRISLELEGFCDHKARKLLLSFEDLLLNVDRHEDFTKVTTKVENFSLNYYEAIVLDEWRLMDDFHIKMLGDNTNLPLINIVLTTVSLQDLHSKIGARNLVNERRTISELIIEVQPIEIILHVDRISEFLVSQCEFFEMMRSGPTKEVAKTQPESVKDSITTVQDLPMVHLNSKGIFIYLPVESEKKCCSVLLLRIESIKLTPSVENPLVRQPIRPDVYNKAAELNMLSTPGALVEDRQYELSVRRISLSSGNWLQTQKYRSEATLVNKHSNPAVEWNNQTRSTELEHMDIFKDFDFITIFAPAISYDRFLVCGESVEFNCVTDFVATLNTHQIHLISCIINRVQRLRGILGQSCLETCPKSRLPSIVGSQKVSLADVQLVQSIWSQTHKSKLNKDWATAKVPAFGSFVDAHSSDTLLVSCQSDSGINIPKNTIGVQVPRNFTLDSQKMLGVTKQKLSYPRSVSFVAGIFALRVYDVLEKEDKLMFRPLLLVTVSQPSFMSTQTPRAVITQASVFDFNIHLARSDTERDFVSYDEALSGQFSEPVFDTQPGMLGSSGIPPPLFTLKTQVDRSQHVDVDIELRKPMQLSLCESSIKLLSSDLIRIYSLLSLTPYFAQRSERPVVHTTRMRQLKLQCFNADRLHLVCDRVTVKFYDEARSYSCSAVCLDFNANVKFTDRPQKASIKSTLGAFYVQTGDQILLHPLLIRLSADLLSESWCDQLLTSITLKLNVLHVDASIQNILHLSQARDGLDNIKEHADQEWQHFLQERPSLGQPPANPPKELLKYTPSQAEIVRSKTAQKPKIEFYQDDLRAGAFQFVYLNTDTMLPMPYQVQIIKKNYGIICWRYPQPRQMSRIHIYPVPMPVDNPIHIQCRMEYFSETHETFLHYCDFELSEIASKQLTPPDRNISATIWRVVIMQSLISVNGSCFDPEEDEDLQTIESSRLEFDFRKCDNNDFILHPKVLVGCMRIDTTFQAEMVPKLQLLVCCQNIKLNFLNQPDASNVLPPPLQKYYLRRITKITQTFLTVHVDDLRLHASVYTPSNYSVETDFRSRIKCLDYGCLNMLDIMEPMAFHSYLRFNSAKSLLQANFLLDKLRFNCGPCVIHTLLCSKQHWQELLQQRDVVHTLMPRCVIVNRMQTAFVFGQTGTSERIPVATQELRPYYFCSDSHGQELTFHIEDTDTHLLQVSESVPIALKFEDEHQVRHVRIGQRCLTIKLSKLSATQVYILVKGQIELVSMVPFELLTEFRTEGNPQEEQQTHLLPAKGRVSFYQDVARNADISMRLKLSSNQGKGRTGDIPLKSNNSLPWLVKVPTQLPQQFISFWVRIVREDVPLGFIDDDDLPPQRILVSIWPIFEICNLLSCELPATESSTEEQFIIAAEGGRQSLSTATTHSTEHCVKFEFPCALGPASQGEYTFMLKNIDWHKFFHYEPADWPIERTLDQLDRTLKPKWPLNDAEELRVHRPFKLLGQLDVQYRAQATREFSCTLGLEIAAWGMFINDTVLDVSICLPAAGARHLIRANCLEMLPALGGHFTIAAPVASSWVSSLPICLENQTQAAGGLGRHVLLRANSFVDIVLVRCADVLRLLLEFKLEDGHRVFKLRSKFVIANFSDVTLSALPLTMDHKETALRSEVNALDFLKTIRKLESLQAKRHNNIGVSVELFHDLNAHKSKHTSDTAFVYFMCFAVAGEQDISIPVPLTLPFTRRCFNLQDGSDSIPLMISLIEKDNVYYLNVFRDTSPALIINNNTNVKLVVAQTSASGNSNVTCTSPELAGKHFEWNQLISPFSKCYYTPPQMYANFPDVEFTMCNLSLALYSDLVACGKHKISWSKPIRTDKSWQKFIHVPNHGVIKVVICDKHRAIRFNIYYIAQQLEFSVKDLRSRLKQPETTAQPQLPDLAEEQPARSEVEPSGCEPEHRTVDCIHFRQECEAHLTIAVRFFVKSFVFSLHTNDRDRDYLKTEVCNIYADDVMLAYDDDDDGQRVLQLQLPNLQVDNQLYSNGKYDFPVLLCTQKLYKRDCCMPKVYDLEELYRRQALGTISMMTFVLYEDELQLQAMRCQLQPLRVYIEDAYLNQLLDTLVECAPSNCVYTPRLDTKRVVLDAGQIWLPEQVVAQARYIAEPLRLNSFIVEPLSLLLSVHTSSRLYIALDHSPLSFSRYEREQILTVPLRFGQSLGLHYLSGAIFGAGWVVGSLEILGSPSGLARSFTTGMRDFISMPVQGLFRGPWGFLVGITQGSASLLRNVTAGTVNSVTKLAGSVARNIDRLTLDSEHIELTEARRRARPQGFADGLTLGLTGLGISLLGAVGGLAHHTLEARSSVGVLTGLTKGIVGAITKPISGAAEMLALTGQGVLHTVGFNAMPQQVEPSVTRNVALHSSSYRIWRFLPEQLSTDQILCFQEITLLHAGQLQPALLFLTSSVLVIMELKCDDLKFISPVLKVELLADRDDPSKLYLSLKPEQADDMQGQMKYTNERIISFLNASRAHGPTSDSLSDLLQLHEHDQDQNDHDARRQTQCIFYIRPNLGEHLIHYLKVISQTR</sequence>
<evidence type="ECO:0000313" key="4">
    <source>
        <dbReference type="EMBL" id="EDW58370.2"/>
    </source>
</evidence>
<dbReference type="InParanoid" id="B4MB99"/>
<feature type="compositionally biased region" description="Basic and acidic residues" evidence="2">
    <location>
        <begin position="3136"/>
        <end position="3149"/>
    </location>
</feature>
<keyword evidence="1" id="KW-0813">Transport</keyword>
<feature type="region of interest" description="Disordered" evidence="2">
    <location>
        <begin position="938"/>
        <end position="965"/>
    </location>
</feature>
<organism evidence="4 5">
    <name type="scientific">Drosophila virilis</name>
    <name type="common">Fruit fly</name>
    <dbReference type="NCBI Taxonomy" id="7244"/>
    <lineage>
        <taxon>Eukaryota</taxon>
        <taxon>Metazoa</taxon>
        <taxon>Ecdysozoa</taxon>
        <taxon>Arthropoda</taxon>
        <taxon>Hexapoda</taxon>
        <taxon>Insecta</taxon>
        <taxon>Pterygota</taxon>
        <taxon>Neoptera</taxon>
        <taxon>Endopterygota</taxon>
        <taxon>Diptera</taxon>
        <taxon>Brachycera</taxon>
        <taxon>Muscomorpha</taxon>
        <taxon>Ephydroidea</taxon>
        <taxon>Drosophilidae</taxon>
        <taxon>Drosophila</taxon>
    </lineage>
</organism>
<dbReference type="eggNOG" id="KOG1809">
    <property type="taxonomic scope" value="Eukaryota"/>
</dbReference>
<dbReference type="OrthoDB" id="445152at2759"/>
<dbReference type="InterPro" id="IPR039782">
    <property type="entry name" value="VPS13B"/>
</dbReference>
<gene>
    <name evidence="4" type="primary">Dvir\GJ14394</name>
    <name evidence="4" type="ORF">Dvir_GJ14394</name>
</gene>
<dbReference type="KEGG" id="dvi:6635214"/>
<proteinExistence type="predicted"/>
<dbReference type="PANTHER" id="PTHR12517">
    <property type="entry name" value="VACUOLAR PROTEIN SORTING-ASSOCIATED PROTEIN 13B"/>
    <property type="match status" value="1"/>
</dbReference>
<keyword evidence="5" id="KW-1185">Reference proteome</keyword>
<evidence type="ECO:0000259" key="3">
    <source>
        <dbReference type="Pfam" id="PF12624"/>
    </source>
</evidence>
<feature type="region of interest" description="Disordered" evidence="2">
    <location>
        <begin position="3120"/>
        <end position="3149"/>
    </location>
</feature>
<name>B4MB99_DROVI</name>
<evidence type="ECO:0000313" key="5">
    <source>
        <dbReference type="Proteomes" id="UP000008792"/>
    </source>
</evidence>
<dbReference type="InterPro" id="IPR026854">
    <property type="entry name" value="VPS13_N"/>
</dbReference>
<dbReference type="Proteomes" id="UP000008792">
    <property type="component" value="Unassembled WGS sequence"/>
</dbReference>
<dbReference type="HOGENOM" id="CLU_000174_1_0_1"/>
<dbReference type="Pfam" id="PF12624">
    <property type="entry name" value="VPS13_N"/>
    <property type="match status" value="1"/>
</dbReference>
<reference evidence="4 5" key="1">
    <citation type="journal article" date="2007" name="Nature">
        <title>Evolution of genes and genomes on the Drosophila phylogeny.</title>
        <authorList>
            <consortium name="Drosophila 12 Genomes Consortium"/>
            <person name="Clark A.G."/>
            <person name="Eisen M.B."/>
            <person name="Smith D.R."/>
            <person name="Bergman C.M."/>
            <person name="Oliver B."/>
            <person name="Markow T.A."/>
            <person name="Kaufman T.C."/>
            <person name="Kellis M."/>
            <person name="Gelbart W."/>
            <person name="Iyer V.N."/>
            <person name="Pollard D.A."/>
            <person name="Sackton T.B."/>
            <person name="Larracuente A.M."/>
            <person name="Singh N.D."/>
            <person name="Abad J.P."/>
            <person name="Abt D.N."/>
            <person name="Adryan B."/>
            <person name="Aguade M."/>
            <person name="Akashi H."/>
            <person name="Anderson W.W."/>
            <person name="Aquadro C.F."/>
            <person name="Ardell D.H."/>
            <person name="Arguello R."/>
            <person name="Artieri C.G."/>
            <person name="Barbash D.A."/>
            <person name="Barker D."/>
            <person name="Barsanti P."/>
            <person name="Batterham P."/>
            <person name="Batzoglou S."/>
            <person name="Begun D."/>
            <person name="Bhutkar A."/>
            <person name="Blanco E."/>
            <person name="Bosak S.A."/>
            <person name="Bradley R.K."/>
            <person name="Brand A.D."/>
            <person name="Brent M.R."/>
            <person name="Brooks A.N."/>
            <person name="Brown R.H."/>
            <person name="Butlin R.K."/>
            <person name="Caggese C."/>
            <person name="Calvi B.R."/>
            <person name="Bernardo de Carvalho A."/>
            <person name="Caspi A."/>
            <person name="Castrezana S."/>
            <person name="Celniker S.E."/>
            <person name="Chang J.L."/>
            <person name="Chapple C."/>
            <person name="Chatterji S."/>
            <person name="Chinwalla A."/>
            <person name="Civetta A."/>
            <person name="Clifton S.W."/>
            <person name="Comeron J.M."/>
            <person name="Costello J.C."/>
            <person name="Coyne J.A."/>
            <person name="Daub J."/>
            <person name="David R.G."/>
            <person name="Delcher A.L."/>
            <person name="Delehaunty K."/>
            <person name="Do C.B."/>
            <person name="Ebling H."/>
            <person name="Edwards K."/>
            <person name="Eickbush T."/>
            <person name="Evans J.D."/>
            <person name="Filipski A."/>
            <person name="Findeiss S."/>
            <person name="Freyhult E."/>
            <person name="Fulton L."/>
            <person name="Fulton R."/>
            <person name="Garcia A.C."/>
            <person name="Gardiner A."/>
            <person name="Garfield D.A."/>
            <person name="Garvin B.E."/>
            <person name="Gibson G."/>
            <person name="Gilbert D."/>
            <person name="Gnerre S."/>
            <person name="Godfrey J."/>
            <person name="Good R."/>
            <person name="Gotea V."/>
            <person name="Gravely B."/>
            <person name="Greenberg A.J."/>
            <person name="Griffiths-Jones S."/>
            <person name="Gross S."/>
            <person name="Guigo R."/>
            <person name="Gustafson E.A."/>
            <person name="Haerty W."/>
            <person name="Hahn M.W."/>
            <person name="Halligan D.L."/>
            <person name="Halpern A.L."/>
            <person name="Halter G.M."/>
            <person name="Han M.V."/>
            <person name="Heger A."/>
            <person name="Hillier L."/>
            <person name="Hinrichs A.S."/>
            <person name="Holmes I."/>
            <person name="Hoskins R.A."/>
            <person name="Hubisz M.J."/>
            <person name="Hultmark D."/>
            <person name="Huntley M.A."/>
            <person name="Jaffe D.B."/>
            <person name="Jagadeeshan S."/>
            <person name="Jeck W.R."/>
            <person name="Johnson J."/>
            <person name="Jones C.D."/>
            <person name="Jordan W.C."/>
            <person name="Karpen G.H."/>
            <person name="Kataoka E."/>
            <person name="Keightley P.D."/>
            <person name="Kheradpour P."/>
            <person name="Kirkness E.F."/>
            <person name="Koerich L.B."/>
            <person name="Kristiansen K."/>
            <person name="Kudrna D."/>
            <person name="Kulathinal R.J."/>
            <person name="Kumar S."/>
            <person name="Kwok R."/>
            <person name="Lander E."/>
            <person name="Langley C.H."/>
            <person name="Lapoint R."/>
            <person name="Lazzaro B.P."/>
            <person name="Lee S.J."/>
            <person name="Levesque L."/>
            <person name="Li R."/>
            <person name="Lin C.F."/>
            <person name="Lin M.F."/>
            <person name="Lindblad-Toh K."/>
            <person name="Llopart A."/>
            <person name="Long M."/>
            <person name="Low L."/>
            <person name="Lozovsky E."/>
            <person name="Lu J."/>
            <person name="Luo M."/>
            <person name="Machado C.A."/>
            <person name="Makalowski W."/>
            <person name="Marzo M."/>
            <person name="Matsuda M."/>
            <person name="Matzkin L."/>
            <person name="McAllister B."/>
            <person name="McBride C.S."/>
            <person name="McKernan B."/>
            <person name="McKernan K."/>
            <person name="Mendez-Lago M."/>
            <person name="Minx P."/>
            <person name="Mollenhauer M.U."/>
            <person name="Montooth K."/>
            <person name="Mount S.M."/>
            <person name="Mu X."/>
            <person name="Myers E."/>
            <person name="Negre B."/>
            <person name="Newfeld S."/>
            <person name="Nielsen R."/>
            <person name="Noor M.A."/>
            <person name="O'Grady P."/>
            <person name="Pachter L."/>
            <person name="Papaceit M."/>
            <person name="Parisi M.J."/>
            <person name="Parisi M."/>
            <person name="Parts L."/>
            <person name="Pedersen J.S."/>
            <person name="Pesole G."/>
            <person name="Phillippy A.M."/>
            <person name="Ponting C.P."/>
            <person name="Pop M."/>
            <person name="Porcelli D."/>
            <person name="Powell J.R."/>
            <person name="Prohaska S."/>
            <person name="Pruitt K."/>
            <person name="Puig M."/>
            <person name="Quesneville H."/>
            <person name="Ram K.R."/>
            <person name="Rand D."/>
            <person name="Rasmussen M.D."/>
            <person name="Reed L.K."/>
            <person name="Reenan R."/>
            <person name="Reily A."/>
            <person name="Remington K.A."/>
            <person name="Rieger T.T."/>
            <person name="Ritchie M.G."/>
            <person name="Robin C."/>
            <person name="Rogers Y.H."/>
            <person name="Rohde C."/>
            <person name="Rozas J."/>
            <person name="Rubenfield M.J."/>
            <person name="Ruiz A."/>
            <person name="Russo S."/>
            <person name="Salzberg S.L."/>
            <person name="Sanchez-Gracia A."/>
            <person name="Saranga D.J."/>
            <person name="Sato H."/>
            <person name="Schaeffer S.W."/>
            <person name="Schatz M.C."/>
            <person name="Schlenke T."/>
            <person name="Schwartz R."/>
            <person name="Segarra C."/>
            <person name="Singh R.S."/>
            <person name="Sirot L."/>
            <person name="Sirota M."/>
            <person name="Sisneros N.B."/>
            <person name="Smith C.D."/>
            <person name="Smith T.F."/>
            <person name="Spieth J."/>
            <person name="Stage D.E."/>
            <person name="Stark A."/>
            <person name="Stephan W."/>
            <person name="Strausberg R.L."/>
            <person name="Strempel S."/>
            <person name="Sturgill D."/>
            <person name="Sutton G."/>
            <person name="Sutton G.G."/>
            <person name="Tao W."/>
            <person name="Teichmann S."/>
            <person name="Tobari Y.N."/>
            <person name="Tomimura Y."/>
            <person name="Tsolas J.M."/>
            <person name="Valente V.L."/>
            <person name="Venter E."/>
            <person name="Venter J.C."/>
            <person name="Vicario S."/>
            <person name="Vieira F.G."/>
            <person name="Vilella A.J."/>
            <person name="Villasante A."/>
            <person name="Walenz B."/>
            <person name="Wang J."/>
            <person name="Wasserman M."/>
            <person name="Watts T."/>
            <person name="Wilson D."/>
            <person name="Wilson R.K."/>
            <person name="Wing R.A."/>
            <person name="Wolfner M.F."/>
            <person name="Wong A."/>
            <person name="Wong G.K."/>
            <person name="Wu C.I."/>
            <person name="Wu G."/>
            <person name="Yamamoto D."/>
            <person name="Yang H.P."/>
            <person name="Yang S.P."/>
            <person name="Yorke J.A."/>
            <person name="Yoshida K."/>
            <person name="Zdobnov E."/>
            <person name="Zhang P."/>
            <person name="Zhang Y."/>
            <person name="Zimin A.V."/>
            <person name="Baldwin J."/>
            <person name="Abdouelleil A."/>
            <person name="Abdulkadir J."/>
            <person name="Abebe A."/>
            <person name="Abera B."/>
            <person name="Abreu J."/>
            <person name="Acer S.C."/>
            <person name="Aftuck L."/>
            <person name="Alexander A."/>
            <person name="An P."/>
            <person name="Anderson E."/>
            <person name="Anderson S."/>
            <person name="Arachi H."/>
            <person name="Azer M."/>
            <person name="Bachantsang P."/>
            <person name="Barry A."/>
            <person name="Bayul T."/>
            <person name="Berlin A."/>
            <person name="Bessette D."/>
            <person name="Bloom T."/>
            <person name="Blye J."/>
            <person name="Boguslavskiy L."/>
            <person name="Bonnet C."/>
            <person name="Boukhgalter B."/>
            <person name="Bourzgui I."/>
            <person name="Brown A."/>
            <person name="Cahill P."/>
            <person name="Channer S."/>
            <person name="Cheshatsang Y."/>
            <person name="Chuda L."/>
            <person name="Citroen M."/>
            <person name="Collymore A."/>
            <person name="Cooke P."/>
            <person name="Costello M."/>
            <person name="D'Aco K."/>
            <person name="Daza R."/>
            <person name="De Haan G."/>
            <person name="DeGray S."/>
            <person name="DeMaso C."/>
            <person name="Dhargay N."/>
            <person name="Dooley K."/>
            <person name="Dooley E."/>
            <person name="Doricent M."/>
            <person name="Dorje P."/>
            <person name="Dorjee K."/>
            <person name="Dupes A."/>
            <person name="Elong R."/>
            <person name="Falk J."/>
            <person name="Farina A."/>
            <person name="Faro S."/>
            <person name="Ferguson D."/>
            <person name="Fisher S."/>
            <person name="Foley C.D."/>
            <person name="Franke A."/>
            <person name="Friedrich D."/>
            <person name="Gadbois L."/>
            <person name="Gearin G."/>
            <person name="Gearin C.R."/>
            <person name="Giannoukos G."/>
            <person name="Goode T."/>
            <person name="Graham J."/>
            <person name="Grandbois E."/>
            <person name="Grewal S."/>
            <person name="Gyaltsen K."/>
            <person name="Hafez N."/>
            <person name="Hagos B."/>
            <person name="Hall J."/>
            <person name="Henson C."/>
            <person name="Hollinger A."/>
            <person name="Honan T."/>
            <person name="Huard M.D."/>
            <person name="Hughes L."/>
            <person name="Hurhula B."/>
            <person name="Husby M.E."/>
            <person name="Kamat A."/>
            <person name="Kanga B."/>
            <person name="Kashin S."/>
            <person name="Khazanovich D."/>
            <person name="Kisner P."/>
            <person name="Lance K."/>
            <person name="Lara M."/>
            <person name="Lee W."/>
            <person name="Lennon N."/>
            <person name="Letendre F."/>
            <person name="LeVine R."/>
            <person name="Lipovsky A."/>
            <person name="Liu X."/>
            <person name="Liu J."/>
            <person name="Liu S."/>
            <person name="Lokyitsang T."/>
            <person name="Lokyitsang Y."/>
            <person name="Lubonja R."/>
            <person name="Lui A."/>
            <person name="MacDonald P."/>
            <person name="Magnisalis V."/>
            <person name="Maru K."/>
            <person name="Matthews C."/>
            <person name="McCusker W."/>
            <person name="McDonough S."/>
            <person name="Mehta T."/>
            <person name="Meldrim J."/>
            <person name="Meneus L."/>
            <person name="Mihai O."/>
            <person name="Mihalev A."/>
            <person name="Mihova T."/>
            <person name="Mittelman R."/>
            <person name="Mlenga V."/>
            <person name="Montmayeur A."/>
            <person name="Mulrain L."/>
            <person name="Navidi A."/>
            <person name="Naylor J."/>
            <person name="Negash T."/>
            <person name="Nguyen T."/>
            <person name="Nguyen N."/>
            <person name="Nicol R."/>
            <person name="Norbu C."/>
            <person name="Norbu N."/>
            <person name="Novod N."/>
            <person name="O'Neill B."/>
            <person name="Osman S."/>
            <person name="Markiewicz E."/>
            <person name="Oyono O.L."/>
            <person name="Patti C."/>
            <person name="Phunkhang P."/>
            <person name="Pierre F."/>
            <person name="Priest M."/>
            <person name="Raghuraman S."/>
            <person name="Rege F."/>
            <person name="Reyes R."/>
            <person name="Rise C."/>
            <person name="Rogov P."/>
            <person name="Ross K."/>
            <person name="Ryan E."/>
            <person name="Settipalli S."/>
            <person name="Shea T."/>
            <person name="Sherpa N."/>
            <person name="Shi L."/>
            <person name="Shih D."/>
            <person name="Sparrow T."/>
            <person name="Spaulding J."/>
            <person name="Stalker J."/>
            <person name="Stange-Thomann N."/>
            <person name="Stavropoulos S."/>
            <person name="Stone C."/>
            <person name="Strader C."/>
            <person name="Tesfaye S."/>
            <person name="Thomson T."/>
            <person name="Thoulutsang Y."/>
            <person name="Thoulutsang D."/>
            <person name="Topham K."/>
            <person name="Topping I."/>
            <person name="Tsamla T."/>
            <person name="Vassiliev H."/>
            <person name="Vo A."/>
            <person name="Wangchuk T."/>
            <person name="Wangdi T."/>
            <person name="Weiand M."/>
            <person name="Wilkinson J."/>
            <person name="Wilson A."/>
            <person name="Yadav S."/>
            <person name="Young G."/>
            <person name="Yu Q."/>
            <person name="Zembek L."/>
            <person name="Zhong D."/>
            <person name="Zimmer A."/>
            <person name="Zwirko Z."/>
            <person name="Jaffe D.B."/>
            <person name="Alvarez P."/>
            <person name="Brockman W."/>
            <person name="Butler J."/>
            <person name="Chin C."/>
            <person name="Gnerre S."/>
            <person name="Grabherr M."/>
            <person name="Kleber M."/>
            <person name="Mauceli E."/>
            <person name="MacCallum I."/>
        </authorList>
    </citation>
    <scope>NUCLEOTIDE SEQUENCE [LARGE SCALE GENOMIC DNA]</scope>
    <source>
        <strain evidence="5">Tucson 15010-1051.87</strain>
    </source>
</reference>
<feature type="compositionally biased region" description="Basic and acidic residues" evidence="2">
    <location>
        <begin position="944"/>
        <end position="957"/>
    </location>
</feature>
<feature type="domain" description="Chorein N-terminal" evidence="3">
    <location>
        <begin position="15"/>
        <end position="216"/>
    </location>
</feature>
<dbReference type="PANTHER" id="PTHR12517:SF0">
    <property type="entry name" value="INTERMEMBRANE LIPID TRANSFER PROTEIN VPS13B"/>
    <property type="match status" value="1"/>
</dbReference>
<evidence type="ECO:0000256" key="1">
    <source>
        <dbReference type="ARBA" id="ARBA00022448"/>
    </source>
</evidence>
<protein>
    <recommendedName>
        <fullName evidence="3">Chorein N-terminal domain-containing protein</fullName>
    </recommendedName>
</protein>
<dbReference type="STRING" id="7244.B4MB99"/>
<dbReference type="EMBL" id="CH940656">
    <property type="protein sequence ID" value="EDW58370.2"/>
    <property type="molecule type" value="Genomic_DNA"/>
</dbReference>
<feature type="non-terminal residue" evidence="4">
    <location>
        <position position="1"/>
    </location>
</feature>
<evidence type="ECO:0000256" key="2">
    <source>
        <dbReference type="SAM" id="MobiDB-lite"/>
    </source>
</evidence>
<accession>B4MB99</accession>